<keyword evidence="1" id="KW-1133">Transmembrane helix</keyword>
<proteinExistence type="predicted"/>
<dbReference type="InterPro" id="IPR019336">
    <property type="entry name" value="GPR180/TMEM145_TM"/>
</dbReference>
<evidence type="ECO:0000256" key="2">
    <source>
        <dbReference type="SAM" id="SignalP"/>
    </source>
</evidence>
<name>A0A8D8PNP1_9HEMI</name>
<dbReference type="GO" id="GO:0019236">
    <property type="term" value="P:response to pheromone"/>
    <property type="evidence" value="ECO:0007669"/>
    <property type="project" value="InterPro"/>
</dbReference>
<feature type="chain" id="PRO_5033670675" evidence="2">
    <location>
        <begin position="21"/>
        <end position="509"/>
    </location>
</feature>
<reference evidence="4" key="1">
    <citation type="submission" date="2021-05" db="EMBL/GenBank/DDBJ databases">
        <authorList>
            <person name="Alioto T."/>
            <person name="Alioto T."/>
            <person name="Gomez Garrido J."/>
        </authorList>
    </citation>
    <scope>NUCLEOTIDE SEQUENCE</scope>
</reference>
<feature type="transmembrane region" description="Helical" evidence="1">
    <location>
        <begin position="424"/>
        <end position="445"/>
    </location>
</feature>
<keyword evidence="1" id="KW-0812">Transmembrane</keyword>
<sequence>MLYLSGRFMLLLFCIFNVNSSHIKGSWNTKQQFFKFLIKFGFDKTDTRNPENSLGYIYGNVSSWTPQPKQNGTLVLLDRTYFLEFYSNRSIYDKQTACSLMFRKINQSVYDPWCNNNKNSNDFLRRIPCPKGKLCVEETSLQPSIVKGSQFTFRVEDNSQPRFWYVSLVACYLNTTSCKWQHLTEELNINYDIWLVNGNPNHTHNPLVYQFSFDRQNTAQLYLLFFIVYCLLLPVQLYAVAHQRHPVTKLFTASLILEVVGVGFNLIHVLKYAYDGVGYSSISVIGDVLDILSRTTFMLLLILLAKGWAVTRIELAWKPFSILIIWFIYGIVHILLYVWNMTEVDIIEDIDVYQTWPGWLILILRTFISAWFLSELRTTMLYEHNAQKLNFFLHFGASALVWFIYLPIIALVALQLSALWRFKLLLGITYSADCFAYCMMTHLLWPTRSEQYFLLATDAMMHIGDELDEFNEAPHVINTYKSPVYQPTVINDDYKYEYTKLSNGNSINS</sequence>
<dbReference type="EMBL" id="HBUF01015630">
    <property type="protein sequence ID" value="CAG6609652.1"/>
    <property type="molecule type" value="Transcribed_RNA"/>
</dbReference>
<feature type="transmembrane region" description="Helical" evidence="1">
    <location>
        <begin position="250"/>
        <end position="271"/>
    </location>
</feature>
<feature type="domain" description="GPR180/TMEM145 transmembrane" evidence="3">
    <location>
        <begin position="222"/>
        <end position="440"/>
    </location>
</feature>
<dbReference type="PANTHER" id="PTHR23252">
    <property type="entry name" value="INTIMAL THICKNESS RECEPTOR-RELATED"/>
    <property type="match status" value="1"/>
</dbReference>
<feature type="transmembrane region" description="Helical" evidence="1">
    <location>
        <begin position="359"/>
        <end position="379"/>
    </location>
</feature>
<organism evidence="4">
    <name type="scientific">Cacopsylla melanoneura</name>
    <dbReference type="NCBI Taxonomy" id="428564"/>
    <lineage>
        <taxon>Eukaryota</taxon>
        <taxon>Metazoa</taxon>
        <taxon>Ecdysozoa</taxon>
        <taxon>Arthropoda</taxon>
        <taxon>Hexapoda</taxon>
        <taxon>Insecta</taxon>
        <taxon>Pterygota</taxon>
        <taxon>Neoptera</taxon>
        <taxon>Paraneoptera</taxon>
        <taxon>Hemiptera</taxon>
        <taxon>Sternorrhyncha</taxon>
        <taxon>Psylloidea</taxon>
        <taxon>Psyllidae</taxon>
        <taxon>Psyllinae</taxon>
        <taxon>Cacopsylla</taxon>
    </lineage>
</organism>
<dbReference type="Pfam" id="PF10192">
    <property type="entry name" value="GPR180-TMEM145_TM"/>
    <property type="match status" value="1"/>
</dbReference>
<dbReference type="PANTHER" id="PTHR23252:SF43">
    <property type="entry name" value="INTIMAL THICKNESS RELATED RECEPTOR IRP DOMAIN-CONTAINING PROTEIN"/>
    <property type="match status" value="1"/>
</dbReference>
<feature type="transmembrane region" description="Helical" evidence="1">
    <location>
        <begin position="320"/>
        <end position="339"/>
    </location>
</feature>
<dbReference type="GO" id="GO:0007186">
    <property type="term" value="P:G protein-coupled receptor signaling pathway"/>
    <property type="evidence" value="ECO:0007669"/>
    <property type="project" value="InterPro"/>
</dbReference>
<protein>
    <submittedName>
        <fullName evidence="4">Integral membrane protein GPR180</fullName>
    </submittedName>
</protein>
<dbReference type="EMBL" id="HBUF01015631">
    <property type="protein sequence ID" value="CAG6609653.1"/>
    <property type="molecule type" value="Transcribed_RNA"/>
</dbReference>
<evidence type="ECO:0000259" key="3">
    <source>
        <dbReference type="Pfam" id="PF10192"/>
    </source>
</evidence>
<accession>A0A8D8PNP1</accession>
<keyword evidence="1" id="KW-0472">Membrane</keyword>
<feature type="transmembrane region" description="Helical" evidence="1">
    <location>
        <begin position="291"/>
        <end position="308"/>
    </location>
</feature>
<feature type="signal peptide" evidence="2">
    <location>
        <begin position="1"/>
        <end position="20"/>
    </location>
</feature>
<feature type="transmembrane region" description="Helical" evidence="1">
    <location>
        <begin position="391"/>
        <end position="418"/>
    </location>
</feature>
<dbReference type="InterPro" id="IPR047831">
    <property type="entry name" value="GPR180/TMEM145"/>
</dbReference>
<feature type="transmembrane region" description="Helical" evidence="1">
    <location>
        <begin position="221"/>
        <end position="241"/>
    </location>
</feature>
<evidence type="ECO:0000313" key="4">
    <source>
        <dbReference type="EMBL" id="CAG6609652.1"/>
    </source>
</evidence>
<keyword evidence="2" id="KW-0732">Signal</keyword>
<evidence type="ECO:0000256" key="1">
    <source>
        <dbReference type="SAM" id="Phobius"/>
    </source>
</evidence>
<dbReference type="AlphaFoldDB" id="A0A8D8PNP1"/>